<gene>
    <name evidence="1" type="ORF">BE08_10980</name>
</gene>
<accession>A0A150PAZ0</accession>
<name>A0A150PAZ0_SORCE</name>
<dbReference type="EMBL" id="JELY01002352">
    <property type="protein sequence ID" value="KYF52859.1"/>
    <property type="molecule type" value="Genomic_DNA"/>
</dbReference>
<sequence length="177" mass="18713">MTTRQHAVSAQVKPIEDGFLVPPGHPGAGEVTAGRFVMLPVPGVEHSPQFFRYSAALQGAPHTSEFFILNATPGADPSAASRALPHLERAFPSATVALLLDARTGWARASVSALKDAGRKELAAGCVAAVLAGASWDESDPILVELDEERFAVSLVHHIEHWDAVVETHRVDVGASP</sequence>
<dbReference type="AlphaFoldDB" id="A0A150PAZ0"/>
<dbReference type="Proteomes" id="UP000075420">
    <property type="component" value="Unassembled WGS sequence"/>
</dbReference>
<protein>
    <submittedName>
        <fullName evidence="1">Uncharacterized protein</fullName>
    </submittedName>
</protein>
<evidence type="ECO:0000313" key="2">
    <source>
        <dbReference type="Proteomes" id="UP000075420"/>
    </source>
</evidence>
<comment type="caution">
    <text evidence="1">The sequence shown here is derived from an EMBL/GenBank/DDBJ whole genome shotgun (WGS) entry which is preliminary data.</text>
</comment>
<organism evidence="1 2">
    <name type="scientific">Sorangium cellulosum</name>
    <name type="common">Polyangium cellulosum</name>
    <dbReference type="NCBI Taxonomy" id="56"/>
    <lineage>
        <taxon>Bacteria</taxon>
        <taxon>Pseudomonadati</taxon>
        <taxon>Myxococcota</taxon>
        <taxon>Polyangia</taxon>
        <taxon>Polyangiales</taxon>
        <taxon>Polyangiaceae</taxon>
        <taxon>Sorangium</taxon>
    </lineage>
</organism>
<reference evidence="1 2" key="1">
    <citation type="submission" date="2014-02" db="EMBL/GenBank/DDBJ databases">
        <title>The small core and large imbalanced accessory genome model reveals a collaborative survival strategy of Sorangium cellulosum strains in nature.</title>
        <authorList>
            <person name="Han K."/>
            <person name="Peng R."/>
            <person name="Blom J."/>
            <person name="Li Y.-Z."/>
        </authorList>
    </citation>
    <scope>NUCLEOTIDE SEQUENCE [LARGE SCALE GENOMIC DNA]</scope>
    <source>
        <strain evidence="1 2">So0157-25</strain>
    </source>
</reference>
<proteinExistence type="predicted"/>
<evidence type="ECO:0000313" key="1">
    <source>
        <dbReference type="EMBL" id="KYF52859.1"/>
    </source>
</evidence>